<evidence type="ECO:0000313" key="8">
    <source>
        <dbReference type="Proteomes" id="UP000070544"/>
    </source>
</evidence>
<evidence type="ECO:0000256" key="5">
    <source>
        <dbReference type="RuleBase" id="RU003801"/>
    </source>
</evidence>
<evidence type="ECO:0000313" key="7">
    <source>
        <dbReference type="EMBL" id="KXS14832.1"/>
    </source>
</evidence>
<dbReference type="PANTHER" id="PTHR22589">
    <property type="entry name" value="CARNITINE O-ACYLTRANSFERASE"/>
    <property type="match status" value="1"/>
</dbReference>
<name>A0A139ADD8_GONPJ</name>
<proteinExistence type="inferred from homology"/>
<dbReference type="SUPFAM" id="SSF52777">
    <property type="entry name" value="CoA-dependent acyltransferases"/>
    <property type="match status" value="2"/>
</dbReference>
<reference evidence="7 8" key="1">
    <citation type="journal article" date="2015" name="Genome Biol. Evol.">
        <title>Phylogenomic analyses indicate that early fungi evolved digesting cell walls of algal ancestors of land plants.</title>
        <authorList>
            <person name="Chang Y."/>
            <person name="Wang S."/>
            <person name="Sekimoto S."/>
            <person name="Aerts A.L."/>
            <person name="Choi C."/>
            <person name="Clum A."/>
            <person name="LaButti K.M."/>
            <person name="Lindquist E.A."/>
            <person name="Yee Ngan C."/>
            <person name="Ohm R.A."/>
            <person name="Salamov A.A."/>
            <person name="Grigoriev I.V."/>
            <person name="Spatafora J.W."/>
            <person name="Berbee M.L."/>
        </authorList>
    </citation>
    <scope>NUCLEOTIDE SEQUENCE [LARGE SCALE GENOMIC DNA]</scope>
    <source>
        <strain evidence="7 8">JEL478</strain>
    </source>
</reference>
<dbReference type="PROSITE" id="PS00440">
    <property type="entry name" value="ACYLTRANSF_C_2"/>
    <property type="match status" value="1"/>
</dbReference>
<dbReference type="OMA" id="RYTCEYL"/>
<comment type="similarity">
    <text evidence="1 5">Belongs to the carnitine/choline acetyltransferase family.</text>
</comment>
<dbReference type="AlphaFoldDB" id="A0A139ADD8"/>
<evidence type="ECO:0000256" key="4">
    <source>
        <dbReference type="PIRSR" id="PIRSR600542-1"/>
    </source>
</evidence>
<dbReference type="EMBL" id="KQ965766">
    <property type="protein sequence ID" value="KXS14832.1"/>
    <property type="molecule type" value="Genomic_DNA"/>
</dbReference>
<dbReference type="PANTHER" id="PTHR22589:SF107">
    <property type="entry name" value="CHOLINE_CARNITINE ACYLTRANSFERASE DOMAIN-CONTAINING PROTEIN"/>
    <property type="match status" value="1"/>
</dbReference>
<evidence type="ECO:0000256" key="1">
    <source>
        <dbReference type="ARBA" id="ARBA00005232"/>
    </source>
</evidence>
<feature type="active site" description="Proton acceptor" evidence="4">
    <location>
        <position position="358"/>
    </location>
</feature>
<dbReference type="STRING" id="1344416.A0A139ADD8"/>
<organism evidence="7 8">
    <name type="scientific">Gonapodya prolifera (strain JEL478)</name>
    <name type="common">Monoblepharis prolifera</name>
    <dbReference type="NCBI Taxonomy" id="1344416"/>
    <lineage>
        <taxon>Eukaryota</taxon>
        <taxon>Fungi</taxon>
        <taxon>Fungi incertae sedis</taxon>
        <taxon>Chytridiomycota</taxon>
        <taxon>Chytridiomycota incertae sedis</taxon>
        <taxon>Monoblepharidomycetes</taxon>
        <taxon>Monoblepharidales</taxon>
        <taxon>Gonapodyaceae</taxon>
        <taxon>Gonapodya</taxon>
    </lineage>
</organism>
<dbReference type="Gene3D" id="3.30.559.10">
    <property type="entry name" value="Chloramphenicol acetyltransferase-like domain"/>
    <property type="match status" value="1"/>
</dbReference>
<dbReference type="InterPro" id="IPR042231">
    <property type="entry name" value="Cho/carn_acyl_trans_2"/>
</dbReference>
<dbReference type="InterPro" id="IPR023213">
    <property type="entry name" value="CAT-like_dom_sf"/>
</dbReference>
<protein>
    <submittedName>
        <fullName evidence="7">Acyltransferase ChoActase/COT/CPT</fullName>
    </submittedName>
</protein>
<dbReference type="Gene3D" id="3.30.559.70">
    <property type="entry name" value="Choline/Carnitine o-acyltransferase, domain 2"/>
    <property type="match status" value="1"/>
</dbReference>
<dbReference type="InterPro" id="IPR000542">
    <property type="entry name" value="Carn_acyl_trans"/>
</dbReference>
<keyword evidence="2 5" id="KW-0808">Transferase</keyword>
<evidence type="ECO:0000259" key="6">
    <source>
        <dbReference type="Pfam" id="PF00755"/>
    </source>
</evidence>
<dbReference type="Proteomes" id="UP000070544">
    <property type="component" value="Unassembled WGS sequence"/>
</dbReference>
<keyword evidence="3 5" id="KW-0012">Acyltransferase</keyword>
<gene>
    <name evidence="7" type="ORF">M427DRAFT_99279</name>
</gene>
<feature type="domain" description="Choline/carnitine acyltransferase" evidence="6">
    <location>
        <begin position="51"/>
        <end position="625"/>
    </location>
</feature>
<sequence length="640" mass="70864">MQTSTLRLLPALGRLSPPTAIRRFASAAPAPSAKPTAEVKTFANQSKLEKLPIAPFTPTIEKLLGTLKPLARTEEEWKAANAAVEEFLAPGGPGEHLDKRLREYGARQQNNWLEELWLRKAYLDYRETSVINVSYFVAFAFDPAFYPKVYFQIKRAAGWTSLLLDYKNMVDTETLPPEYADRAKTQPFCMDQYRKFFGATRVPSTPADKVITPHPATAKNIIVLVKDQIYSVDVLGQKGERVPVSEIERLLHKCIDHATTAPPQPPIARLSADHRDAYYTAYTHLASLSPGNRKNLDVMEAALFVVALDDYAGGSEAEWAGRSRQILHGGPRCANRWIDKELQLVAANDGRGGLMGEHTPADGASANTIVGYVVANEPARDPSSAQPLTLPEPVRLEWTVDDKVARDIWKAEASVTHLVNDLELEYVMWKDAVAGRWIKDSVSPDAFMQMIFQLAWARLYPHPTATYESASTRRYLHGRTETCRTLSVDSEAFARGFDKAGVSPKEKVELLRKACDAHVKYLKEASAGHGVDRYMLGLKCMLPESRYASNPPTLFSDPLVVRSTDFRLSTSNLSVSHNTIAGFGPVVMNGYGLNYNVQDKWMGTSVSARRQADDTSAVRLAEAVRSAVHDVKKAVDAASA</sequence>
<evidence type="ECO:0000256" key="2">
    <source>
        <dbReference type="ARBA" id="ARBA00022679"/>
    </source>
</evidence>
<dbReference type="InterPro" id="IPR039551">
    <property type="entry name" value="Cho/carn_acyl_trans"/>
</dbReference>
<evidence type="ECO:0000256" key="3">
    <source>
        <dbReference type="ARBA" id="ARBA00023315"/>
    </source>
</evidence>
<keyword evidence="8" id="KW-1185">Reference proteome</keyword>
<dbReference type="GO" id="GO:0016746">
    <property type="term" value="F:acyltransferase activity"/>
    <property type="evidence" value="ECO:0007669"/>
    <property type="project" value="UniProtKB-KW"/>
</dbReference>
<accession>A0A139ADD8</accession>
<dbReference type="OrthoDB" id="240216at2759"/>
<dbReference type="Pfam" id="PF00755">
    <property type="entry name" value="Carn_acyltransf"/>
    <property type="match status" value="1"/>
</dbReference>